<dbReference type="STRING" id="1125725.HMPREF1325_2390"/>
<dbReference type="Pfam" id="PF02518">
    <property type="entry name" value="HATPase_c"/>
    <property type="match status" value="1"/>
</dbReference>
<dbReference type="Proteomes" id="UP000016646">
    <property type="component" value="Unassembled WGS sequence"/>
</dbReference>
<evidence type="ECO:0000313" key="5">
    <source>
        <dbReference type="Proteomes" id="UP000016646"/>
    </source>
</evidence>
<dbReference type="EMBL" id="AUZJ01000009">
    <property type="protein sequence ID" value="ERF61580.1"/>
    <property type="molecule type" value="Genomic_DNA"/>
</dbReference>
<gene>
    <name evidence="3" type="ORF">HMPREF0860_0143</name>
    <name evidence="2" type="ORF">HMPREF1325_2390</name>
</gene>
<dbReference type="Gene3D" id="3.30.565.10">
    <property type="entry name" value="Histidine kinase-like ATPase, C-terminal domain"/>
    <property type="match status" value="1"/>
</dbReference>
<feature type="domain" description="Histidine kinase/HSP90-like ATPase" evidence="1">
    <location>
        <begin position="2"/>
        <end position="38"/>
    </location>
</feature>
<comment type="caution">
    <text evidence="2">The sequence shown here is derived from an EMBL/GenBank/DDBJ whole genome shotgun (WGS) entry which is preliminary data.</text>
</comment>
<dbReference type="Proteomes" id="UP000016412">
    <property type="component" value="Unassembled WGS sequence"/>
</dbReference>
<sequence length="42" mass="4147">MGLGLSIVKSIMSALGGTVRAESEAGKGCTIVLAVPEAAKET</sequence>
<dbReference type="InterPro" id="IPR003594">
    <property type="entry name" value="HATPase_dom"/>
</dbReference>
<protein>
    <submittedName>
        <fullName evidence="2">GHKL domain protein</fullName>
    </submittedName>
</protein>
<dbReference type="PATRIC" id="fig|1125725.3.peg.460"/>
<evidence type="ECO:0000313" key="4">
    <source>
        <dbReference type="Proteomes" id="UP000016412"/>
    </source>
</evidence>
<name>U1GUF6_TRESO</name>
<proteinExistence type="predicted"/>
<dbReference type="RefSeq" id="WP_021329457.1">
    <property type="nucleotide sequence ID" value="NZ_AUZJ01000009.1"/>
</dbReference>
<evidence type="ECO:0000313" key="2">
    <source>
        <dbReference type="EMBL" id="ERF61580.1"/>
    </source>
</evidence>
<organism evidence="2 4">
    <name type="scientific">Treponema socranskii subsp. socranskii VPI DR56BR1116 = ATCC 35536</name>
    <dbReference type="NCBI Taxonomy" id="1125725"/>
    <lineage>
        <taxon>Bacteria</taxon>
        <taxon>Pseudomonadati</taxon>
        <taxon>Spirochaetota</taxon>
        <taxon>Spirochaetia</taxon>
        <taxon>Spirochaetales</taxon>
        <taxon>Treponemataceae</taxon>
        <taxon>Treponema</taxon>
    </lineage>
</organism>
<dbReference type="EMBL" id="AVQI01000050">
    <property type="protein sequence ID" value="ERK02602.1"/>
    <property type="molecule type" value="Genomic_DNA"/>
</dbReference>
<dbReference type="InterPro" id="IPR036890">
    <property type="entry name" value="HATPase_C_sf"/>
</dbReference>
<accession>U1GUF6</accession>
<reference evidence="4 5" key="1">
    <citation type="submission" date="2013-08" db="EMBL/GenBank/DDBJ databases">
        <authorList>
            <person name="Durkin A.S."/>
            <person name="Haft D.R."/>
            <person name="McCorrison J."/>
            <person name="Torralba M."/>
            <person name="Gillis M."/>
            <person name="Haft D.H."/>
            <person name="Methe B."/>
            <person name="Sutton G."/>
            <person name="Nelson K.E."/>
        </authorList>
    </citation>
    <scope>NUCLEOTIDE SEQUENCE [LARGE SCALE GENOMIC DNA]</scope>
    <source>
        <strain evidence="3 5">ATCC 35536</strain>
        <strain evidence="2 4">VPI DR56BR1116</strain>
    </source>
</reference>
<evidence type="ECO:0000259" key="1">
    <source>
        <dbReference type="Pfam" id="PF02518"/>
    </source>
</evidence>
<dbReference type="AlphaFoldDB" id="U1GUF6"/>
<evidence type="ECO:0000313" key="3">
    <source>
        <dbReference type="EMBL" id="ERK02602.1"/>
    </source>
</evidence>
<dbReference type="SUPFAM" id="SSF55874">
    <property type="entry name" value="ATPase domain of HSP90 chaperone/DNA topoisomerase II/histidine kinase"/>
    <property type="match status" value="1"/>
</dbReference>
<keyword evidence="5" id="KW-1185">Reference proteome</keyword>